<keyword evidence="3" id="KW-1185">Reference proteome</keyword>
<dbReference type="AlphaFoldDB" id="A0AAD7GKT6"/>
<evidence type="ECO:0000259" key="1">
    <source>
        <dbReference type="Pfam" id="PF03992"/>
    </source>
</evidence>
<evidence type="ECO:0000313" key="3">
    <source>
        <dbReference type="Proteomes" id="UP001221757"/>
    </source>
</evidence>
<dbReference type="SUPFAM" id="SSF54909">
    <property type="entry name" value="Dimeric alpha+beta barrel"/>
    <property type="match status" value="1"/>
</dbReference>
<accession>A0AAD7GKT6</accession>
<gene>
    <name evidence="2" type="ORF">B0H17DRAFT_1054959</name>
</gene>
<sequence>MPAIQIASFPASDAFLEALASDPEKIKAPLTGLLAAKGHTGSFFGLQVENGKTVYFVSVWESLEAHQAFTKDPNYGELIEKIKPAAAGPMERHHIDIKADAGTALASPATEFVVFTLKAGGTADKLVPLLEELGKGLDIAAGAHAPCVWGQCVEDKTKFLLIVGWDTVAAHWEAVKEGTDLHKTVGKILAVTDLSIAHSLLKQG</sequence>
<proteinExistence type="predicted"/>
<feature type="domain" description="ABM" evidence="1">
    <location>
        <begin position="32"/>
        <end position="80"/>
    </location>
</feature>
<name>A0AAD7GKT6_MYCRO</name>
<organism evidence="2 3">
    <name type="scientific">Mycena rosella</name>
    <name type="common">Pink bonnet</name>
    <name type="synonym">Agaricus rosellus</name>
    <dbReference type="NCBI Taxonomy" id="1033263"/>
    <lineage>
        <taxon>Eukaryota</taxon>
        <taxon>Fungi</taxon>
        <taxon>Dikarya</taxon>
        <taxon>Basidiomycota</taxon>
        <taxon>Agaricomycotina</taxon>
        <taxon>Agaricomycetes</taxon>
        <taxon>Agaricomycetidae</taxon>
        <taxon>Agaricales</taxon>
        <taxon>Marasmiineae</taxon>
        <taxon>Mycenaceae</taxon>
        <taxon>Mycena</taxon>
    </lineage>
</organism>
<comment type="caution">
    <text evidence="2">The sequence shown here is derived from an EMBL/GenBank/DDBJ whole genome shotgun (WGS) entry which is preliminary data.</text>
</comment>
<dbReference type="InterPro" id="IPR007138">
    <property type="entry name" value="ABM_dom"/>
</dbReference>
<protein>
    <recommendedName>
        <fullName evidence="1">ABM domain-containing protein</fullName>
    </recommendedName>
</protein>
<dbReference type="Gene3D" id="3.30.70.100">
    <property type="match status" value="2"/>
</dbReference>
<reference evidence="2" key="1">
    <citation type="submission" date="2023-03" db="EMBL/GenBank/DDBJ databases">
        <title>Massive genome expansion in bonnet fungi (Mycena s.s.) driven by repeated elements and novel gene families across ecological guilds.</title>
        <authorList>
            <consortium name="Lawrence Berkeley National Laboratory"/>
            <person name="Harder C.B."/>
            <person name="Miyauchi S."/>
            <person name="Viragh M."/>
            <person name="Kuo A."/>
            <person name="Thoen E."/>
            <person name="Andreopoulos B."/>
            <person name="Lu D."/>
            <person name="Skrede I."/>
            <person name="Drula E."/>
            <person name="Henrissat B."/>
            <person name="Morin E."/>
            <person name="Kohler A."/>
            <person name="Barry K."/>
            <person name="LaButti K."/>
            <person name="Morin E."/>
            <person name="Salamov A."/>
            <person name="Lipzen A."/>
            <person name="Mereny Z."/>
            <person name="Hegedus B."/>
            <person name="Baldrian P."/>
            <person name="Stursova M."/>
            <person name="Weitz H."/>
            <person name="Taylor A."/>
            <person name="Grigoriev I.V."/>
            <person name="Nagy L.G."/>
            <person name="Martin F."/>
            <person name="Kauserud H."/>
        </authorList>
    </citation>
    <scope>NUCLEOTIDE SEQUENCE</scope>
    <source>
        <strain evidence="2">CBHHK067</strain>
    </source>
</reference>
<dbReference type="Proteomes" id="UP001221757">
    <property type="component" value="Unassembled WGS sequence"/>
</dbReference>
<evidence type="ECO:0000313" key="2">
    <source>
        <dbReference type="EMBL" id="KAJ7695638.1"/>
    </source>
</evidence>
<dbReference type="Pfam" id="PF03992">
    <property type="entry name" value="ABM"/>
    <property type="match status" value="1"/>
</dbReference>
<dbReference type="EMBL" id="JARKIE010000037">
    <property type="protein sequence ID" value="KAJ7695638.1"/>
    <property type="molecule type" value="Genomic_DNA"/>
</dbReference>
<dbReference type="InterPro" id="IPR011008">
    <property type="entry name" value="Dimeric_a/b-barrel"/>
</dbReference>